<keyword evidence="1" id="KW-0732">Signal</keyword>
<dbReference type="Proteomes" id="UP000022272">
    <property type="component" value="Unassembled WGS sequence"/>
</dbReference>
<dbReference type="RefSeq" id="WP_032571572.1">
    <property type="nucleotide sequence ID" value="NZ_JGDM01000101.1"/>
</dbReference>
<name>A0A016BPL6_BACFG</name>
<feature type="chain" id="PRO_5001481126" description="6-bladed beta-propeller" evidence="1">
    <location>
        <begin position="22"/>
        <end position="426"/>
    </location>
</feature>
<sequence length="426" mass="48531">MKQIFLFLFIFLLTSCISGGAKQDQIKVIDRTIRIGDAMEHPVPMKLSAFVDSITYIPLETTKSYVKDKMLIFYMKPYWIVYPGSLFDEEGRFVANIGALGQGPGEESGFGYSVFYDRDRDLFYTQGDKIIQFDSKGKFTGKEIRIAYRDKGIEGKIASGLKNVYTMVKSGKDYLIVNYPDSIFWMDAELNIRHGARIIPDSLFLTPPGVGGGVPYTFSDYGDTTIFYNCFTDAIYTVTDTGLQKRWTLEFKGSKADNRCFLNDYKKLYLDEYVKIVSSSKGNVETMKEKAQNSELAQLIDNKKWVYHVSEGERYLFLWWLNLKAFSSAWRGYNESHIALYDKRTGETVAIAGDGLIDDIDNGMTFFPRYGICNNAMVSSVWPFELKEYIQEKKAKGEAVSDRLIALADSLDDEQNPILVIAHLKK</sequence>
<evidence type="ECO:0000256" key="1">
    <source>
        <dbReference type="SAM" id="SignalP"/>
    </source>
</evidence>
<proteinExistence type="predicted"/>
<dbReference type="AlphaFoldDB" id="A0A016BPL6"/>
<dbReference type="PATRIC" id="fig|1339280.3.peg.4226"/>
<dbReference type="PROSITE" id="PS51257">
    <property type="entry name" value="PROKAR_LIPOPROTEIN"/>
    <property type="match status" value="1"/>
</dbReference>
<gene>
    <name evidence="2" type="ORF">M076_4415</name>
</gene>
<protein>
    <recommendedName>
        <fullName evidence="4">6-bladed beta-propeller</fullName>
    </recommendedName>
</protein>
<evidence type="ECO:0000313" key="2">
    <source>
        <dbReference type="EMBL" id="EXZ42451.1"/>
    </source>
</evidence>
<evidence type="ECO:0000313" key="3">
    <source>
        <dbReference type="Proteomes" id="UP000022272"/>
    </source>
</evidence>
<accession>A0A016BPL6</accession>
<comment type="caution">
    <text evidence="2">The sequence shown here is derived from an EMBL/GenBank/DDBJ whole genome shotgun (WGS) entry which is preliminary data.</text>
</comment>
<organism evidence="2 3">
    <name type="scientific">Bacteroides fragilis str. 2-F-2 #4</name>
    <dbReference type="NCBI Taxonomy" id="1339280"/>
    <lineage>
        <taxon>Bacteria</taxon>
        <taxon>Pseudomonadati</taxon>
        <taxon>Bacteroidota</taxon>
        <taxon>Bacteroidia</taxon>
        <taxon>Bacteroidales</taxon>
        <taxon>Bacteroidaceae</taxon>
        <taxon>Bacteroides</taxon>
    </lineage>
</organism>
<feature type="signal peptide" evidence="1">
    <location>
        <begin position="1"/>
        <end position="21"/>
    </location>
</feature>
<reference evidence="2 3" key="1">
    <citation type="submission" date="2014-02" db="EMBL/GenBank/DDBJ databases">
        <authorList>
            <person name="Sears C."/>
            <person name="Carroll K."/>
            <person name="Sack B.R."/>
            <person name="Qadri F."/>
            <person name="Myers L.L."/>
            <person name="Chung G.-T."/>
            <person name="Escheverria P."/>
            <person name="Fraser C.M."/>
            <person name="Sadzewicz L."/>
            <person name="Shefchek K.A."/>
            <person name="Tallon L."/>
            <person name="Das S.P."/>
            <person name="Daugherty S."/>
            <person name="Mongodin E.F."/>
        </authorList>
    </citation>
    <scope>NUCLEOTIDE SEQUENCE [LARGE SCALE GENOMIC DNA]</scope>
    <source>
        <strain evidence="2 3">2-F-2 #4</strain>
    </source>
</reference>
<dbReference type="EMBL" id="JGDM01000101">
    <property type="protein sequence ID" value="EXZ42451.1"/>
    <property type="molecule type" value="Genomic_DNA"/>
</dbReference>
<evidence type="ECO:0008006" key="4">
    <source>
        <dbReference type="Google" id="ProtNLM"/>
    </source>
</evidence>
<dbReference type="Pfam" id="PF17170">
    <property type="entry name" value="DUF5128"/>
    <property type="match status" value="1"/>
</dbReference>